<gene>
    <name evidence="3" type="ORF">Poly30_49810</name>
</gene>
<dbReference type="PANTHER" id="PTHR10566:SF113">
    <property type="entry name" value="PROTEIN ACTIVITY OF BC1 COMPLEX KINASE 7, CHLOROPLASTIC"/>
    <property type="match status" value="1"/>
</dbReference>
<accession>A0A518EZ98</accession>
<dbReference type="SUPFAM" id="SSF56112">
    <property type="entry name" value="Protein kinase-like (PK-like)"/>
    <property type="match status" value="1"/>
</dbReference>
<keyword evidence="3" id="KW-0830">Ubiquinone</keyword>
<proteinExistence type="inferred from homology"/>
<sequence length="487" mass="52231">MKSLRTLRQAAAIVPIAMGRGKGRSRQALAERLGPLRGASTKVAQLLSARDGEDAGRALEPLPLARLLPVMRAAAPTLLGDGATIGAQGRRASLGQVHRAELSDGRDAAVKVLLPGVESDLRSDLGLMGWVGRRAGRRLRQRFDGVAVDDWIAALGDELLAELDYRAEAEAQGRYGRAVSSLPHAVVPAVIVAGDEVLISTWEGGSALADAVAWEPDKRAQLGEALTGAILHPMLTDGLVHGDLHPGNVAFREDRGGEIVLYDFGATREISLPARQAWRALLRGEVPAWDALLTLGFDAERLAPLRDRLDALAALLFAPFRERNATQIDGAERRARADALLGEHRMVPRLAAPTSAIPMIRTLSGLFTILGHLAAPMELWRVFDGADAPAPALPTRAPGKHVAPALPARLLVRSFGEDGRGVEIRLPFETLPDLEDLLPDSAREPIERSGVDLGALAREAFARGPIPQTLFDDVVEGRRVELRVIEA</sequence>
<dbReference type="InterPro" id="IPR050154">
    <property type="entry name" value="UbiB_kinase"/>
</dbReference>
<dbReference type="AlphaFoldDB" id="A0A518EZ98"/>
<keyword evidence="4" id="KW-1185">Reference proteome</keyword>
<feature type="domain" description="ABC1 atypical kinase-like" evidence="2">
    <location>
        <begin position="92"/>
        <end position="281"/>
    </location>
</feature>
<evidence type="ECO:0000256" key="1">
    <source>
        <dbReference type="ARBA" id="ARBA00009670"/>
    </source>
</evidence>
<dbReference type="Gene3D" id="1.10.510.10">
    <property type="entry name" value="Transferase(Phosphotransferase) domain 1"/>
    <property type="match status" value="1"/>
</dbReference>
<name>A0A518EZ98_9BACT</name>
<protein>
    <submittedName>
        <fullName evidence="3">Putative ubiquinone biosynthesis protein UbiB</fullName>
    </submittedName>
</protein>
<dbReference type="RefSeq" id="WP_419190613.1">
    <property type="nucleotide sequence ID" value="NZ_CP036434.1"/>
</dbReference>
<comment type="similarity">
    <text evidence="1">Belongs to the protein kinase superfamily. ADCK protein kinase family.</text>
</comment>
<dbReference type="InterPro" id="IPR011009">
    <property type="entry name" value="Kinase-like_dom_sf"/>
</dbReference>
<dbReference type="Pfam" id="PF03109">
    <property type="entry name" value="ABC1"/>
    <property type="match status" value="1"/>
</dbReference>
<dbReference type="InterPro" id="IPR004147">
    <property type="entry name" value="ABC1_dom"/>
</dbReference>
<evidence type="ECO:0000259" key="2">
    <source>
        <dbReference type="Pfam" id="PF03109"/>
    </source>
</evidence>
<evidence type="ECO:0000313" key="3">
    <source>
        <dbReference type="EMBL" id="QDV09423.1"/>
    </source>
</evidence>
<dbReference type="Proteomes" id="UP000320390">
    <property type="component" value="Chromosome"/>
</dbReference>
<organism evidence="3 4">
    <name type="scientific">Saltatorellus ferox</name>
    <dbReference type="NCBI Taxonomy" id="2528018"/>
    <lineage>
        <taxon>Bacteria</taxon>
        <taxon>Pseudomonadati</taxon>
        <taxon>Planctomycetota</taxon>
        <taxon>Planctomycetia</taxon>
        <taxon>Planctomycetia incertae sedis</taxon>
        <taxon>Saltatorellus</taxon>
    </lineage>
</organism>
<dbReference type="PANTHER" id="PTHR10566">
    <property type="entry name" value="CHAPERONE-ACTIVITY OF BC1 COMPLEX CABC1 -RELATED"/>
    <property type="match status" value="1"/>
</dbReference>
<dbReference type="EMBL" id="CP036434">
    <property type="protein sequence ID" value="QDV09423.1"/>
    <property type="molecule type" value="Genomic_DNA"/>
</dbReference>
<evidence type="ECO:0000313" key="4">
    <source>
        <dbReference type="Proteomes" id="UP000320390"/>
    </source>
</evidence>
<reference evidence="3 4" key="1">
    <citation type="submission" date="2019-02" db="EMBL/GenBank/DDBJ databases">
        <title>Deep-cultivation of Planctomycetes and their phenomic and genomic characterization uncovers novel biology.</title>
        <authorList>
            <person name="Wiegand S."/>
            <person name="Jogler M."/>
            <person name="Boedeker C."/>
            <person name="Pinto D."/>
            <person name="Vollmers J."/>
            <person name="Rivas-Marin E."/>
            <person name="Kohn T."/>
            <person name="Peeters S.H."/>
            <person name="Heuer A."/>
            <person name="Rast P."/>
            <person name="Oberbeckmann S."/>
            <person name="Bunk B."/>
            <person name="Jeske O."/>
            <person name="Meyerdierks A."/>
            <person name="Storesund J.E."/>
            <person name="Kallscheuer N."/>
            <person name="Luecker S."/>
            <person name="Lage O.M."/>
            <person name="Pohl T."/>
            <person name="Merkel B.J."/>
            <person name="Hornburger P."/>
            <person name="Mueller R.-W."/>
            <person name="Bruemmer F."/>
            <person name="Labrenz M."/>
            <person name="Spormann A.M."/>
            <person name="Op den Camp H."/>
            <person name="Overmann J."/>
            <person name="Amann R."/>
            <person name="Jetten M.S.M."/>
            <person name="Mascher T."/>
            <person name="Medema M.H."/>
            <person name="Devos D.P."/>
            <person name="Kaster A.-K."/>
            <person name="Ovreas L."/>
            <person name="Rohde M."/>
            <person name="Galperin M.Y."/>
            <person name="Jogler C."/>
        </authorList>
    </citation>
    <scope>NUCLEOTIDE SEQUENCE [LARGE SCALE GENOMIC DNA]</scope>
    <source>
        <strain evidence="3 4">Poly30</strain>
    </source>
</reference>